<sequence>MGGFMHVIVSCLLNVGRRGEESEESAEWPRYQHLVWAAERR</sequence>
<keyword evidence="2" id="KW-1185">Reference proteome</keyword>
<name>A0A194QGN0_PAPXU</name>
<protein>
    <submittedName>
        <fullName evidence="1">Uncharacterized protein</fullName>
    </submittedName>
</protein>
<accession>A0A194QGN0</accession>
<evidence type="ECO:0000313" key="1">
    <source>
        <dbReference type="EMBL" id="KPJ04662.1"/>
    </source>
</evidence>
<gene>
    <name evidence="1" type="ORF">RR46_03273</name>
</gene>
<dbReference type="Proteomes" id="UP000053268">
    <property type="component" value="Unassembled WGS sequence"/>
</dbReference>
<dbReference type="AlphaFoldDB" id="A0A194QGN0"/>
<organism evidence="1 2">
    <name type="scientific">Papilio xuthus</name>
    <name type="common">Asian swallowtail butterfly</name>
    <dbReference type="NCBI Taxonomy" id="66420"/>
    <lineage>
        <taxon>Eukaryota</taxon>
        <taxon>Metazoa</taxon>
        <taxon>Ecdysozoa</taxon>
        <taxon>Arthropoda</taxon>
        <taxon>Hexapoda</taxon>
        <taxon>Insecta</taxon>
        <taxon>Pterygota</taxon>
        <taxon>Neoptera</taxon>
        <taxon>Endopterygota</taxon>
        <taxon>Lepidoptera</taxon>
        <taxon>Glossata</taxon>
        <taxon>Ditrysia</taxon>
        <taxon>Papilionoidea</taxon>
        <taxon>Papilionidae</taxon>
        <taxon>Papilioninae</taxon>
        <taxon>Papilio</taxon>
    </lineage>
</organism>
<proteinExistence type="predicted"/>
<dbReference type="EMBL" id="KQ458880">
    <property type="protein sequence ID" value="KPJ04662.1"/>
    <property type="molecule type" value="Genomic_DNA"/>
</dbReference>
<evidence type="ECO:0000313" key="2">
    <source>
        <dbReference type="Proteomes" id="UP000053268"/>
    </source>
</evidence>
<reference evidence="1 2" key="1">
    <citation type="journal article" date="2015" name="Nat. Commun.">
        <title>Outbred genome sequencing and CRISPR/Cas9 gene editing in butterflies.</title>
        <authorList>
            <person name="Li X."/>
            <person name="Fan D."/>
            <person name="Zhang W."/>
            <person name="Liu G."/>
            <person name="Zhang L."/>
            <person name="Zhao L."/>
            <person name="Fang X."/>
            <person name="Chen L."/>
            <person name="Dong Y."/>
            <person name="Chen Y."/>
            <person name="Ding Y."/>
            <person name="Zhao R."/>
            <person name="Feng M."/>
            <person name="Zhu Y."/>
            <person name="Feng Y."/>
            <person name="Jiang X."/>
            <person name="Zhu D."/>
            <person name="Xiang H."/>
            <person name="Feng X."/>
            <person name="Li S."/>
            <person name="Wang J."/>
            <person name="Zhang G."/>
            <person name="Kronforst M.R."/>
            <person name="Wang W."/>
        </authorList>
    </citation>
    <scope>NUCLEOTIDE SEQUENCE [LARGE SCALE GENOMIC DNA]</scope>
    <source>
        <strain evidence="1">Ya'a_city_454_Px</strain>
        <tissue evidence="1">Whole body</tissue>
    </source>
</reference>